<keyword evidence="2" id="KW-1185">Reference proteome</keyword>
<dbReference type="EMBL" id="LLZS01000007">
    <property type="protein sequence ID" value="KUR71336.1"/>
    <property type="molecule type" value="Genomic_DNA"/>
</dbReference>
<gene>
    <name evidence="1" type="ORF">AQZ52_11830</name>
</gene>
<protein>
    <submittedName>
        <fullName evidence="1">N-formylglutamate amidohydrolase</fullName>
    </submittedName>
</protein>
<dbReference type="STRING" id="1117702.AQZ52_11830"/>
<organism evidence="1 2">
    <name type="scientific">Novosphingobium fuchskuhlense</name>
    <dbReference type="NCBI Taxonomy" id="1117702"/>
    <lineage>
        <taxon>Bacteria</taxon>
        <taxon>Pseudomonadati</taxon>
        <taxon>Pseudomonadota</taxon>
        <taxon>Alphaproteobacteria</taxon>
        <taxon>Sphingomonadales</taxon>
        <taxon>Sphingomonadaceae</taxon>
        <taxon>Novosphingobium</taxon>
    </lineage>
</organism>
<dbReference type="Pfam" id="PF05013">
    <property type="entry name" value="FGase"/>
    <property type="match status" value="1"/>
</dbReference>
<dbReference type="GO" id="GO:0016787">
    <property type="term" value="F:hydrolase activity"/>
    <property type="evidence" value="ECO:0007669"/>
    <property type="project" value="UniProtKB-KW"/>
</dbReference>
<dbReference type="Proteomes" id="UP000058012">
    <property type="component" value="Unassembled WGS sequence"/>
</dbReference>
<dbReference type="PIRSF" id="PIRSF029730">
    <property type="entry name" value="UCP029730"/>
    <property type="match status" value="1"/>
</dbReference>
<dbReference type="AlphaFoldDB" id="A0A117UUY4"/>
<dbReference type="SUPFAM" id="SSF53187">
    <property type="entry name" value="Zn-dependent exopeptidases"/>
    <property type="match status" value="1"/>
</dbReference>
<dbReference type="RefSeq" id="WP_067910858.1">
    <property type="nucleotide sequence ID" value="NZ_KQ954245.1"/>
</dbReference>
<evidence type="ECO:0000313" key="2">
    <source>
        <dbReference type="Proteomes" id="UP000058012"/>
    </source>
</evidence>
<keyword evidence="1" id="KW-0378">Hydrolase</keyword>
<evidence type="ECO:0000313" key="1">
    <source>
        <dbReference type="EMBL" id="KUR71336.1"/>
    </source>
</evidence>
<comment type="caution">
    <text evidence="1">The sequence shown here is derived from an EMBL/GenBank/DDBJ whole genome shotgun (WGS) entry which is preliminary data.</text>
</comment>
<reference evidence="1 2" key="1">
    <citation type="submission" date="2015-10" db="EMBL/GenBank/DDBJ databases">
        <title>Draft genome sequence of Novosphingobium fuchskuhlense DSM 25065 isolated from a surface water sample of the southwest basin of Lake Grosse Fuchskuhle.</title>
        <authorList>
            <person name="Ruckert C."/>
            <person name="Winkler A."/>
            <person name="Glaeser J."/>
            <person name="Grossart H.-P."/>
            <person name="Kalinowski J."/>
            <person name="Glaeser S."/>
        </authorList>
    </citation>
    <scope>NUCLEOTIDE SEQUENCE [LARGE SCALE GENOMIC DNA]</scope>
    <source>
        <strain evidence="1 2">FNE08-7</strain>
    </source>
</reference>
<dbReference type="InterPro" id="IPR007709">
    <property type="entry name" value="N-FG_amidohydro"/>
</dbReference>
<name>A0A117UUY4_9SPHN</name>
<dbReference type="InterPro" id="IPR011227">
    <property type="entry name" value="UCP029730"/>
</dbReference>
<proteinExistence type="predicted"/>
<sequence>MSEAYQMLGTPHFGGILVVSDHASNRVPGDIDLGIDPALLEQHIAIDIGVAGVAAHMAERPGIAAFLGGVSRLVCDFNRDEHGPTVCPIASDGHAIPGNALDHAGHEERLARFYRPYHAALARVLDEAPPSLILSLHSFTPQLASDPAQQRPWQVGVLYNEDDRASRLAIPLLAAEGLVVGDQEPYSGRLLNATMNRHAEAERRPYFGIEVRQDQISDPASHALWAERLARIANQVAIALGS</sequence>
<dbReference type="OrthoDB" id="9815326at2"/>
<dbReference type="Gene3D" id="3.40.630.40">
    <property type="entry name" value="Zn-dependent exopeptidases"/>
    <property type="match status" value="1"/>
</dbReference>
<accession>A0A117UUY4</accession>